<proteinExistence type="inferred from homology"/>
<dbReference type="UniPathway" id="UPA00391"/>
<dbReference type="PANTHER" id="PTHR42914">
    <property type="entry name" value="7-CYANO-7-DEAZAGUANINE SYNTHASE"/>
    <property type="match status" value="1"/>
</dbReference>
<feature type="binding site" evidence="11">
    <location>
        <begin position="9"/>
        <end position="19"/>
    </location>
    <ligand>
        <name>ATP</name>
        <dbReference type="ChEBI" id="CHEBI:30616"/>
    </ligand>
</feature>
<feature type="binding site" evidence="11">
    <location>
        <position position="196"/>
    </location>
    <ligand>
        <name>Zn(2+)</name>
        <dbReference type="ChEBI" id="CHEBI:29105"/>
    </ligand>
</feature>
<dbReference type="HAMAP" id="MF_01633">
    <property type="entry name" value="QueC"/>
    <property type="match status" value="1"/>
</dbReference>
<keyword evidence="7 11" id="KW-0067">ATP-binding</keyword>
<comment type="cofactor">
    <cofactor evidence="11">
        <name>Zn(2+)</name>
        <dbReference type="ChEBI" id="CHEBI:29105"/>
    </cofactor>
    <text evidence="11">Binds 1 zinc ion per subunit.</text>
</comment>
<dbReference type="GO" id="GO:0005524">
    <property type="term" value="F:ATP binding"/>
    <property type="evidence" value="ECO:0007669"/>
    <property type="project" value="UniProtKB-UniRule"/>
</dbReference>
<feature type="binding site" evidence="11">
    <location>
        <position position="202"/>
    </location>
    <ligand>
        <name>Zn(2+)</name>
        <dbReference type="ChEBI" id="CHEBI:29105"/>
    </ligand>
</feature>
<evidence type="ECO:0000256" key="2">
    <source>
        <dbReference type="ARBA" id="ARBA00022598"/>
    </source>
</evidence>
<keyword evidence="4 11" id="KW-0547">Nucleotide-binding</keyword>
<reference evidence="12" key="1">
    <citation type="journal article" date="2020" name="mSystems">
        <title>Genome- and Community-Level Interaction Insights into Carbon Utilization and Element Cycling Functions of Hydrothermarchaeota in Hydrothermal Sediment.</title>
        <authorList>
            <person name="Zhou Z."/>
            <person name="Liu Y."/>
            <person name="Xu W."/>
            <person name="Pan J."/>
            <person name="Luo Z.H."/>
            <person name="Li M."/>
        </authorList>
    </citation>
    <scope>NUCLEOTIDE SEQUENCE [LARGE SCALE GENOMIC DNA]</scope>
    <source>
        <strain evidence="12">HyVt-76</strain>
    </source>
</reference>
<evidence type="ECO:0000256" key="6">
    <source>
        <dbReference type="ARBA" id="ARBA00022833"/>
    </source>
</evidence>
<dbReference type="GO" id="GO:0016879">
    <property type="term" value="F:ligase activity, forming carbon-nitrogen bonds"/>
    <property type="evidence" value="ECO:0007669"/>
    <property type="project" value="UniProtKB-UniRule"/>
</dbReference>
<keyword evidence="2 11" id="KW-0436">Ligase</keyword>
<evidence type="ECO:0000313" key="12">
    <source>
        <dbReference type="EMBL" id="HHE54184.1"/>
    </source>
</evidence>
<dbReference type="GO" id="GO:0008616">
    <property type="term" value="P:tRNA queuosine(34) biosynthetic process"/>
    <property type="evidence" value="ECO:0007669"/>
    <property type="project" value="UniProtKB-UniRule"/>
</dbReference>
<keyword evidence="5 11" id="KW-0671">Queuosine biosynthesis</keyword>
<evidence type="ECO:0000256" key="8">
    <source>
        <dbReference type="ARBA" id="ARBA00037993"/>
    </source>
</evidence>
<dbReference type="NCBIfam" id="TIGR00364">
    <property type="entry name" value="7-cyano-7-deazaguanine synthase QueC"/>
    <property type="match status" value="1"/>
</dbReference>
<evidence type="ECO:0000256" key="11">
    <source>
        <dbReference type="HAMAP-Rule" id="MF_01633"/>
    </source>
</evidence>
<gene>
    <name evidence="11 12" type="primary">queC</name>
    <name evidence="12" type="ORF">ENL21_00250</name>
</gene>
<organism evidence="12">
    <name type="scientific">Caldithrix abyssi</name>
    <dbReference type="NCBI Taxonomy" id="187145"/>
    <lineage>
        <taxon>Bacteria</taxon>
        <taxon>Pseudomonadati</taxon>
        <taxon>Calditrichota</taxon>
        <taxon>Calditrichia</taxon>
        <taxon>Calditrichales</taxon>
        <taxon>Calditrichaceae</taxon>
        <taxon>Caldithrix</taxon>
    </lineage>
</organism>
<evidence type="ECO:0000256" key="9">
    <source>
        <dbReference type="ARBA" id="ARBA00039149"/>
    </source>
</evidence>
<feature type="binding site" evidence="11">
    <location>
        <position position="199"/>
    </location>
    <ligand>
        <name>Zn(2+)</name>
        <dbReference type="ChEBI" id="CHEBI:29105"/>
    </ligand>
</feature>
<evidence type="ECO:0000256" key="3">
    <source>
        <dbReference type="ARBA" id="ARBA00022723"/>
    </source>
</evidence>
<evidence type="ECO:0000256" key="5">
    <source>
        <dbReference type="ARBA" id="ARBA00022785"/>
    </source>
</evidence>
<dbReference type="AlphaFoldDB" id="A0A7V5H1Q0"/>
<dbReference type="PIRSF" id="PIRSF006293">
    <property type="entry name" value="ExsB"/>
    <property type="match status" value="1"/>
</dbReference>
<dbReference type="Pfam" id="PF06508">
    <property type="entry name" value="QueC"/>
    <property type="match status" value="1"/>
</dbReference>
<comment type="similarity">
    <text evidence="8 11">Belongs to the QueC family.</text>
</comment>
<dbReference type="GO" id="GO:0008270">
    <property type="term" value="F:zinc ion binding"/>
    <property type="evidence" value="ECO:0007669"/>
    <property type="project" value="UniProtKB-UniRule"/>
</dbReference>
<dbReference type="InterPro" id="IPR014729">
    <property type="entry name" value="Rossmann-like_a/b/a_fold"/>
</dbReference>
<comment type="catalytic activity">
    <reaction evidence="10 11">
        <text>7-carboxy-7-carbaguanine + NH4(+) + 2 ATP = 7-cyano-7-carbaguanine + 2 AMP + 2 diphosphate + 2 H(+)</text>
        <dbReference type="Rhea" id="RHEA:27982"/>
        <dbReference type="ChEBI" id="CHEBI:15378"/>
        <dbReference type="ChEBI" id="CHEBI:28938"/>
        <dbReference type="ChEBI" id="CHEBI:30616"/>
        <dbReference type="ChEBI" id="CHEBI:33019"/>
        <dbReference type="ChEBI" id="CHEBI:45075"/>
        <dbReference type="ChEBI" id="CHEBI:61036"/>
        <dbReference type="ChEBI" id="CHEBI:456215"/>
        <dbReference type="EC" id="6.3.4.20"/>
    </reaction>
</comment>
<dbReference type="EMBL" id="DRTD01000019">
    <property type="protein sequence ID" value="HHE54184.1"/>
    <property type="molecule type" value="Genomic_DNA"/>
</dbReference>
<name>A0A7V5H1Q0_CALAY</name>
<sequence>MKEKAVVLVSGGLDSCVTAAIAAQDYELAFLHLNYGQRTEKRELKAFNDIADFYGVKQRLVVDVGYLKQIGGSSLTDETIEVSKADLDAQGIPTSYVPFRNANILAIATSWAEVIGASRIFIGAVEEDSSGYPDCREEFYQAFNKVIELGTKPETQIKIETPIIHLKKWQIVKKGVELGAPLDRTWSCYQSEDEACGVCDSCALRLRGFQMAGLDDPLPYKVRPDYL</sequence>
<comment type="pathway">
    <text evidence="1 11">Purine metabolism; 7-cyano-7-deazaguanine biosynthesis.</text>
</comment>
<dbReference type="PANTHER" id="PTHR42914:SF1">
    <property type="entry name" value="7-CYANO-7-DEAZAGUANINE SYNTHASE"/>
    <property type="match status" value="1"/>
</dbReference>
<dbReference type="Proteomes" id="UP000886111">
    <property type="component" value="Unassembled WGS sequence"/>
</dbReference>
<keyword evidence="6 11" id="KW-0862">Zinc</keyword>
<dbReference type="Gene3D" id="3.40.50.620">
    <property type="entry name" value="HUPs"/>
    <property type="match status" value="1"/>
</dbReference>
<evidence type="ECO:0000256" key="4">
    <source>
        <dbReference type="ARBA" id="ARBA00022741"/>
    </source>
</evidence>
<evidence type="ECO:0000256" key="1">
    <source>
        <dbReference type="ARBA" id="ARBA00005061"/>
    </source>
</evidence>
<comment type="caution">
    <text evidence="12">The sequence shown here is derived from an EMBL/GenBank/DDBJ whole genome shotgun (WGS) entry which is preliminary data.</text>
</comment>
<dbReference type="EC" id="6.3.4.20" evidence="9 11"/>
<dbReference type="CDD" id="cd01995">
    <property type="entry name" value="QueC-like"/>
    <property type="match status" value="1"/>
</dbReference>
<dbReference type="InterPro" id="IPR018317">
    <property type="entry name" value="QueC"/>
</dbReference>
<dbReference type="SUPFAM" id="SSF52402">
    <property type="entry name" value="Adenine nucleotide alpha hydrolases-like"/>
    <property type="match status" value="1"/>
</dbReference>
<comment type="function">
    <text evidence="11">Catalyzes the ATP-dependent conversion of 7-carboxy-7-deazaguanine (CDG) to 7-cyano-7-deazaguanine (preQ(0)).</text>
</comment>
<evidence type="ECO:0000256" key="7">
    <source>
        <dbReference type="ARBA" id="ARBA00022840"/>
    </source>
</evidence>
<keyword evidence="3 11" id="KW-0479">Metal-binding</keyword>
<accession>A0A7V5H1Q0</accession>
<feature type="binding site" evidence="11">
    <location>
        <position position="188"/>
    </location>
    <ligand>
        <name>Zn(2+)</name>
        <dbReference type="ChEBI" id="CHEBI:29105"/>
    </ligand>
</feature>
<evidence type="ECO:0000256" key="10">
    <source>
        <dbReference type="ARBA" id="ARBA00047890"/>
    </source>
</evidence>
<protein>
    <recommendedName>
        <fullName evidence="9 11">7-cyano-7-deazaguanine synthase</fullName>
        <ecNumber evidence="9 11">6.3.4.20</ecNumber>
    </recommendedName>
    <alternativeName>
        <fullName evidence="11">7-cyano-7-carbaguanine synthase</fullName>
    </alternativeName>
    <alternativeName>
        <fullName evidence="11">PreQ(0) synthase</fullName>
    </alternativeName>
    <alternativeName>
        <fullName evidence="11">Queuosine biosynthesis protein QueC</fullName>
    </alternativeName>
</protein>